<evidence type="ECO:0000313" key="7">
    <source>
        <dbReference type="Proteomes" id="UP001234581"/>
    </source>
</evidence>
<dbReference type="RefSeq" id="XP_058347171.1">
    <property type="nucleotide sequence ID" value="XM_058482040.1"/>
</dbReference>
<dbReference type="InterPro" id="IPR050335">
    <property type="entry name" value="ERT1_acuK_gluconeogen_tf"/>
</dbReference>
<dbReference type="InterPro" id="IPR000014">
    <property type="entry name" value="PAS"/>
</dbReference>
<dbReference type="InterPro" id="IPR035965">
    <property type="entry name" value="PAS-like_dom_sf"/>
</dbReference>
<keyword evidence="1" id="KW-0479">Metal-binding</keyword>
<dbReference type="Gene3D" id="3.30.450.20">
    <property type="entry name" value="PAS domain"/>
    <property type="match status" value="1"/>
</dbReference>
<feature type="region of interest" description="Disordered" evidence="3">
    <location>
        <begin position="183"/>
        <end position="212"/>
    </location>
</feature>
<reference evidence="6 7" key="1">
    <citation type="submission" date="2023-03" db="EMBL/GenBank/DDBJ databases">
        <title>Genome sequence of Lichtheimia ornata CBS 291.66.</title>
        <authorList>
            <person name="Mohabir J.T."/>
            <person name="Shea T.P."/>
            <person name="Kurbessoian T."/>
            <person name="Berby B."/>
            <person name="Fontaine J."/>
            <person name="Livny J."/>
            <person name="Gnirke A."/>
            <person name="Stajich J.E."/>
            <person name="Cuomo C.A."/>
        </authorList>
    </citation>
    <scope>NUCLEOTIDE SEQUENCE [LARGE SCALE GENOMIC DNA]</scope>
    <source>
        <strain evidence="6">CBS 291.66</strain>
    </source>
</reference>
<dbReference type="CDD" id="cd00067">
    <property type="entry name" value="GAL4"/>
    <property type="match status" value="1"/>
</dbReference>
<evidence type="ECO:0000259" key="5">
    <source>
        <dbReference type="PROSITE" id="PS50112"/>
    </source>
</evidence>
<feature type="region of interest" description="Disordered" evidence="3">
    <location>
        <begin position="53"/>
        <end position="94"/>
    </location>
</feature>
<evidence type="ECO:0000259" key="4">
    <source>
        <dbReference type="PROSITE" id="PS50048"/>
    </source>
</evidence>
<dbReference type="PANTHER" id="PTHR47659">
    <property type="entry name" value="ZN(II)2CYS6 TRANSCRIPTION FACTOR (EUROFUNG)-RELATED"/>
    <property type="match status" value="1"/>
</dbReference>
<organism evidence="6 7">
    <name type="scientific">Lichtheimia ornata</name>
    <dbReference type="NCBI Taxonomy" id="688661"/>
    <lineage>
        <taxon>Eukaryota</taxon>
        <taxon>Fungi</taxon>
        <taxon>Fungi incertae sedis</taxon>
        <taxon>Mucoromycota</taxon>
        <taxon>Mucoromycotina</taxon>
        <taxon>Mucoromycetes</taxon>
        <taxon>Mucorales</taxon>
        <taxon>Lichtheimiaceae</taxon>
        <taxon>Lichtheimia</taxon>
    </lineage>
</organism>
<evidence type="ECO:0000256" key="2">
    <source>
        <dbReference type="ARBA" id="ARBA00023242"/>
    </source>
</evidence>
<feature type="compositionally biased region" description="Low complexity" evidence="3">
    <location>
        <begin position="548"/>
        <end position="569"/>
    </location>
</feature>
<dbReference type="EMBL" id="JARTCD010000005">
    <property type="protein sequence ID" value="KAJ8662258.1"/>
    <property type="molecule type" value="Genomic_DNA"/>
</dbReference>
<feature type="compositionally biased region" description="Low complexity" evidence="3">
    <location>
        <begin position="352"/>
        <end position="371"/>
    </location>
</feature>
<feature type="domain" description="Zn(2)-C6 fungal-type" evidence="4">
    <location>
        <begin position="102"/>
        <end position="131"/>
    </location>
</feature>
<evidence type="ECO:0000256" key="1">
    <source>
        <dbReference type="ARBA" id="ARBA00022723"/>
    </source>
</evidence>
<keyword evidence="7" id="KW-1185">Reference proteome</keyword>
<evidence type="ECO:0000313" key="6">
    <source>
        <dbReference type="EMBL" id="KAJ8662258.1"/>
    </source>
</evidence>
<evidence type="ECO:0008006" key="8">
    <source>
        <dbReference type="Google" id="ProtNLM"/>
    </source>
</evidence>
<keyword evidence="2" id="KW-0539">Nucleus</keyword>
<feature type="compositionally biased region" description="Low complexity" evidence="3">
    <location>
        <begin position="71"/>
        <end position="88"/>
    </location>
</feature>
<sequence>MQGPPPPSFTQQPLTTLTESFYPIDSSIQHSQLQFNPSTTMTLDIAPALPTIAPIPHQRTSPIPPTPTPTPSGGLNPSSEKSSSNTSTIPAKRGYKSHVPSACVNCKKAHLACDVSRPCKRCVALGKSDTCYDIKHKKRGRPRLRDKQSGNKSDYEVMCGTIHTPTFATESTTTTATTAAMATQHHPSTSSLSSSPTAAVHQTTTSSQQQQRAIQPAEPIIIQETVEAFHASLPPVTTSSPSTAASSMLQSTNNDNPTHEFLHHPLDLDGLQFPFDELTFSGDAMMQNYMLPFDDMLPLDDATNAYASLPATNHHNATFHANHHPQGVPDHQQQQQGGHPTSMDMCMDGMVTTSSSSPMPTTTTTSNSNNSKVSLDDQNPTMATLVLSMDVCCARVSEQVTEMWGYYPQELAHRSLYDFVSSKDTDRLSKLHRLLLDNVLEIGRQRILPTTQRTTSDLFHTTTFKQLATVASGASTFTDTLRIKKRCGSEDELFEIAISVGGGLGADLAQPSTLPKLYILAQLRKSSNTPRASSSSPTLPLHRTLNTSSSSSSSSTSSSPSPSSPSISSFNNQRPKTPPTRFSPSPPRIRLGSQSYMPSSPPKVNIAPTRGLDIRPTFNQPSSSASLICPSPTLRTAPATTVNHPTTQYFLQTSSSMLNAAASAAQSRNRCMSQPLVTHMAANNDKAIGAVENNRTLEMSIRSLLC</sequence>
<dbReference type="PROSITE" id="PS50112">
    <property type="entry name" value="PAS"/>
    <property type="match status" value="1"/>
</dbReference>
<dbReference type="PROSITE" id="PS00463">
    <property type="entry name" value="ZN2_CY6_FUNGAL_1"/>
    <property type="match status" value="1"/>
</dbReference>
<comment type="caution">
    <text evidence="6">The sequence shown here is derived from an EMBL/GenBank/DDBJ whole genome shotgun (WGS) entry which is preliminary data.</text>
</comment>
<feature type="compositionally biased region" description="Low complexity" evidence="3">
    <location>
        <begin position="316"/>
        <end position="340"/>
    </location>
</feature>
<dbReference type="InterPro" id="IPR001138">
    <property type="entry name" value="Zn2Cys6_DnaBD"/>
</dbReference>
<dbReference type="SUPFAM" id="SSF55785">
    <property type="entry name" value="PYP-like sensor domain (PAS domain)"/>
    <property type="match status" value="1"/>
</dbReference>
<accession>A0AAD7Y2A1</accession>
<evidence type="ECO:0000256" key="3">
    <source>
        <dbReference type="SAM" id="MobiDB-lite"/>
    </source>
</evidence>
<dbReference type="InterPro" id="IPR036864">
    <property type="entry name" value="Zn2-C6_fun-type_DNA-bd_sf"/>
</dbReference>
<dbReference type="PANTHER" id="PTHR47659:SF4">
    <property type="entry name" value="ZN(II)2CYS6 TRANSCRIPTION FACTOR (EUROFUNG)"/>
    <property type="match status" value="1"/>
</dbReference>
<gene>
    <name evidence="6" type="ORF">O0I10_001951</name>
</gene>
<dbReference type="Proteomes" id="UP001234581">
    <property type="component" value="Unassembled WGS sequence"/>
</dbReference>
<dbReference type="GeneID" id="83209369"/>
<feature type="compositionally biased region" description="Low complexity" evidence="3">
    <location>
        <begin position="527"/>
        <end position="538"/>
    </location>
</feature>
<feature type="region of interest" description="Disordered" evidence="3">
    <location>
        <begin position="316"/>
        <end position="376"/>
    </location>
</feature>
<dbReference type="GO" id="GO:0008270">
    <property type="term" value="F:zinc ion binding"/>
    <property type="evidence" value="ECO:0007669"/>
    <property type="project" value="InterPro"/>
</dbReference>
<name>A0AAD7Y2A1_9FUNG</name>
<dbReference type="GO" id="GO:0000981">
    <property type="term" value="F:DNA-binding transcription factor activity, RNA polymerase II-specific"/>
    <property type="evidence" value="ECO:0007669"/>
    <property type="project" value="InterPro"/>
</dbReference>
<feature type="domain" description="PAS" evidence="5">
    <location>
        <begin position="396"/>
        <end position="443"/>
    </location>
</feature>
<proteinExistence type="predicted"/>
<protein>
    <recommendedName>
        <fullName evidence="8">Zn(2)-C6 fungal-type domain-containing protein</fullName>
    </recommendedName>
</protein>
<dbReference type="AlphaFoldDB" id="A0AAD7Y2A1"/>
<dbReference type="PROSITE" id="PS50048">
    <property type="entry name" value="ZN2_CY6_FUNGAL_2"/>
    <property type="match status" value="1"/>
</dbReference>
<feature type="region of interest" description="Disordered" evidence="3">
    <location>
        <begin position="527"/>
        <end position="610"/>
    </location>
</feature>
<dbReference type="SUPFAM" id="SSF57701">
    <property type="entry name" value="Zn2/Cys6 DNA-binding domain"/>
    <property type="match status" value="1"/>
</dbReference>